<gene>
    <name evidence="7" type="ORF">CVT24_004682</name>
</gene>
<dbReference type="AlphaFoldDB" id="A0A409W192"/>
<feature type="repeat" description="WD" evidence="5">
    <location>
        <begin position="212"/>
        <end position="253"/>
    </location>
</feature>
<dbReference type="CDD" id="cd00200">
    <property type="entry name" value="WD40"/>
    <property type="match status" value="2"/>
</dbReference>
<dbReference type="InterPro" id="IPR013934">
    <property type="entry name" value="Utp13_C"/>
</dbReference>
<evidence type="ECO:0000256" key="5">
    <source>
        <dbReference type="PROSITE-ProRule" id="PRU00221"/>
    </source>
</evidence>
<dbReference type="Pfam" id="PF00400">
    <property type="entry name" value="WD40"/>
    <property type="match status" value="9"/>
</dbReference>
<feature type="repeat" description="WD" evidence="5">
    <location>
        <begin position="672"/>
        <end position="704"/>
    </location>
</feature>
<feature type="domain" description="U3 small nucleolar RNA-associated protein 13 C-terminal" evidence="6">
    <location>
        <begin position="725"/>
        <end position="894"/>
    </location>
</feature>
<dbReference type="SMART" id="SM00320">
    <property type="entry name" value="WD40"/>
    <property type="match status" value="11"/>
</dbReference>
<dbReference type="Gene3D" id="2.130.10.10">
    <property type="entry name" value="YVTN repeat-like/Quinoprotein amine dehydrogenase"/>
    <property type="match status" value="5"/>
</dbReference>
<dbReference type="PANTHER" id="PTHR19854:SF15">
    <property type="entry name" value="TRANSDUCIN BETA-LIKE PROTEIN 3"/>
    <property type="match status" value="1"/>
</dbReference>
<dbReference type="InParanoid" id="A0A409W192"/>
<dbReference type="EMBL" id="NHTK01005878">
    <property type="protein sequence ID" value="PPQ72265.1"/>
    <property type="molecule type" value="Genomic_DNA"/>
</dbReference>
<keyword evidence="4" id="KW-0539">Nucleus</keyword>
<accession>A0A409W192</accession>
<dbReference type="InterPro" id="IPR001680">
    <property type="entry name" value="WD40_rpt"/>
</dbReference>
<dbReference type="GO" id="GO:0032040">
    <property type="term" value="C:small-subunit processome"/>
    <property type="evidence" value="ECO:0007669"/>
    <property type="project" value="InterPro"/>
</dbReference>
<feature type="repeat" description="WD" evidence="5">
    <location>
        <begin position="477"/>
        <end position="514"/>
    </location>
</feature>
<keyword evidence="3" id="KW-0677">Repeat</keyword>
<dbReference type="PROSITE" id="PS00678">
    <property type="entry name" value="WD_REPEATS_1"/>
    <property type="match status" value="4"/>
</dbReference>
<evidence type="ECO:0000256" key="4">
    <source>
        <dbReference type="ARBA" id="ARBA00023242"/>
    </source>
</evidence>
<evidence type="ECO:0000313" key="8">
    <source>
        <dbReference type="Proteomes" id="UP000284842"/>
    </source>
</evidence>
<dbReference type="PANTHER" id="PTHR19854">
    <property type="entry name" value="TRANSDUCIN BETA-LIKE 3"/>
    <property type="match status" value="1"/>
</dbReference>
<dbReference type="OrthoDB" id="5414888at2759"/>
<dbReference type="InterPro" id="IPR019775">
    <property type="entry name" value="WD40_repeat_CS"/>
</dbReference>
<dbReference type="FunCoup" id="A0A409W192">
    <property type="interactions" value="602"/>
</dbReference>
<proteinExistence type="predicted"/>
<dbReference type="PROSITE" id="PS50082">
    <property type="entry name" value="WD_REPEATS_2"/>
    <property type="match status" value="8"/>
</dbReference>
<evidence type="ECO:0000259" key="6">
    <source>
        <dbReference type="Pfam" id="PF08625"/>
    </source>
</evidence>
<dbReference type="InterPro" id="IPR015943">
    <property type="entry name" value="WD40/YVTN_repeat-like_dom_sf"/>
</dbReference>
<keyword evidence="8" id="KW-1185">Reference proteome</keyword>
<dbReference type="Pfam" id="PF08625">
    <property type="entry name" value="Utp13"/>
    <property type="match status" value="1"/>
</dbReference>
<feature type="repeat" description="WD" evidence="5">
    <location>
        <begin position="111"/>
        <end position="152"/>
    </location>
</feature>
<dbReference type="Proteomes" id="UP000284842">
    <property type="component" value="Unassembled WGS sequence"/>
</dbReference>
<organism evidence="7 8">
    <name type="scientific">Panaeolus cyanescens</name>
    <dbReference type="NCBI Taxonomy" id="181874"/>
    <lineage>
        <taxon>Eukaryota</taxon>
        <taxon>Fungi</taxon>
        <taxon>Dikarya</taxon>
        <taxon>Basidiomycota</taxon>
        <taxon>Agaricomycotina</taxon>
        <taxon>Agaricomycetes</taxon>
        <taxon>Agaricomycetidae</taxon>
        <taxon>Agaricales</taxon>
        <taxon>Agaricineae</taxon>
        <taxon>Galeropsidaceae</taxon>
        <taxon>Panaeolus</taxon>
    </lineage>
</organism>
<dbReference type="GO" id="GO:0034511">
    <property type="term" value="F:U3 snoRNA binding"/>
    <property type="evidence" value="ECO:0007669"/>
    <property type="project" value="TreeGrafter"/>
</dbReference>
<feature type="repeat" description="WD" evidence="5">
    <location>
        <begin position="427"/>
        <end position="458"/>
    </location>
</feature>
<protein>
    <recommendedName>
        <fullName evidence="6">U3 small nucleolar RNA-associated protein 13 C-terminal domain-containing protein</fullName>
    </recommendedName>
</protein>
<dbReference type="SUPFAM" id="SSF50978">
    <property type="entry name" value="WD40 repeat-like"/>
    <property type="match status" value="2"/>
</dbReference>
<dbReference type="GO" id="GO:0000480">
    <property type="term" value="P:endonucleolytic cleavage in 5'-ETS of tricistronic rRNA transcript (SSU-rRNA, 5.8S rRNA, LSU-rRNA)"/>
    <property type="evidence" value="ECO:0007669"/>
    <property type="project" value="TreeGrafter"/>
</dbReference>
<feature type="repeat" description="WD" evidence="5">
    <location>
        <begin position="535"/>
        <end position="569"/>
    </location>
</feature>
<name>A0A409W192_9AGAR</name>
<dbReference type="InterPro" id="IPR036322">
    <property type="entry name" value="WD40_repeat_dom_sf"/>
</dbReference>
<evidence type="ECO:0000313" key="7">
    <source>
        <dbReference type="EMBL" id="PPQ72265.1"/>
    </source>
</evidence>
<feature type="repeat" description="WD" evidence="5">
    <location>
        <begin position="630"/>
        <end position="671"/>
    </location>
</feature>
<dbReference type="STRING" id="181874.A0A409W192"/>
<dbReference type="InterPro" id="IPR020472">
    <property type="entry name" value="WD40_PAC1"/>
</dbReference>
<evidence type="ECO:0000256" key="2">
    <source>
        <dbReference type="ARBA" id="ARBA00022574"/>
    </source>
</evidence>
<evidence type="ECO:0000256" key="3">
    <source>
        <dbReference type="ARBA" id="ARBA00022737"/>
    </source>
</evidence>
<feature type="repeat" description="WD" evidence="5">
    <location>
        <begin position="588"/>
        <end position="629"/>
    </location>
</feature>
<comment type="subcellular location">
    <subcellularLocation>
        <location evidence="1">Nucleus</location>
        <location evidence="1">Nucleolus</location>
    </subcellularLocation>
</comment>
<dbReference type="PROSITE" id="PS50294">
    <property type="entry name" value="WD_REPEATS_REGION"/>
    <property type="match status" value="8"/>
</dbReference>
<dbReference type="GO" id="GO:0030686">
    <property type="term" value="C:90S preribosome"/>
    <property type="evidence" value="ECO:0007669"/>
    <property type="project" value="TreeGrafter"/>
</dbReference>
<reference evidence="7 8" key="1">
    <citation type="journal article" date="2018" name="Evol. Lett.">
        <title>Horizontal gene cluster transfer increased hallucinogenic mushroom diversity.</title>
        <authorList>
            <person name="Reynolds H.T."/>
            <person name="Vijayakumar V."/>
            <person name="Gluck-Thaler E."/>
            <person name="Korotkin H.B."/>
            <person name="Matheny P.B."/>
            <person name="Slot J.C."/>
        </authorList>
    </citation>
    <scope>NUCLEOTIDE SEQUENCE [LARGE SCALE GENOMIC DNA]</scope>
    <source>
        <strain evidence="7 8">2629</strain>
    </source>
</reference>
<comment type="caution">
    <text evidence="7">The sequence shown here is derived from an EMBL/GenBank/DDBJ whole genome shotgun (WGS) entry which is preliminary data.</text>
</comment>
<evidence type="ECO:0000256" key="1">
    <source>
        <dbReference type="ARBA" id="ARBA00004604"/>
    </source>
</evidence>
<sequence>MAVIVERPKLRTAFKKARTIAPLYTSGPVAVTQDGTKLVTCVGEDVVLTNVQDGVEICRFASDTQTVNSLCITPSGSHLIVFTSSLSLRIYELPTSEEPTRKRVPPIRVIGKAHEAPVHVCVSDPTSTYLASGSADGVVKVWDIARGFVTHVFRGHGGVVSALVFSYPRQMSLTEVQNMYLITASVDTRIRVFNLTEGASTSSGGGKPEAVLEGHVSVPRGLDVSPDGRWLISGGRDSVVLIWDLLTKSPVASKPKKTNRTSAALTPTLFKTVPVLERIEAVGLIRTEEEGGDKSDHAPLQFYTGGEKGVVKLWGGKNCELLRTLGKESATVTDENMEDQRQIVNVLYLPSSSTIISIHADQNIIFHSLEDGSLVRQLIGYNDEIVDAAFLCSPSQKNAKRDSHIALATNSSLIRVYDTDKFDARLLEGHSEIVLALDRSATSALLASGSKDRTARIWAPEVQTNERSWGYGCVAVCEGHAESVGALAMARSGDRPSFLFTGSQDRTIKMWDLSQIPDHAEEDTVPVRCKSLTTQKAHEKDINALDISPNDRFLASGSQDRTAKLFEIDYLPGPNGAIRGELKHIGTFKGHKRGVWTVKFGTAERVLASGSGDKTIKLWSLDDFSCLKTFEGHTNSVLRVDFINAGMQMVSSASDGLVKLWNVREEECSATMDNHEDKVWAMAISSDGRTIVSGAADSVVTFWEDCTEENELEKETKRTEQALKDQDFQNYLLLNDYKRAIELALAMSQPGRLLRLFKMIASADCEGYSAEAFTGNEAVDDVIKKLTGADIAKLLRFVRDWNTNAKTAGVAQQVLFAIVKLRPVDNIVQTFEDEASHTALEDGDLEQVSSNATSGRTALKEMVDALITYSERHLARVERLVQESYVIDYLLGEMDDGMFGNDDDDEDQMDVDVVNGRQV</sequence>
<dbReference type="GO" id="GO:0000472">
    <property type="term" value="P:endonucleolytic cleavage to generate mature 5'-end of SSU-rRNA from (SSU-rRNA, 5.8S rRNA, LSU-rRNA)"/>
    <property type="evidence" value="ECO:0007669"/>
    <property type="project" value="TreeGrafter"/>
</dbReference>
<dbReference type="PRINTS" id="PR00320">
    <property type="entry name" value="GPROTEINBRPT"/>
</dbReference>
<keyword evidence="2 5" id="KW-0853">WD repeat</keyword>